<dbReference type="Pfam" id="PF00753">
    <property type="entry name" value="Lactamase_B"/>
    <property type="match status" value="1"/>
</dbReference>
<dbReference type="Proteomes" id="UP001183420">
    <property type="component" value="Unassembled WGS sequence"/>
</dbReference>
<dbReference type="PANTHER" id="PTHR42951:SF4">
    <property type="entry name" value="ACYL-COENZYME A THIOESTERASE MBLAC2"/>
    <property type="match status" value="1"/>
</dbReference>
<sequence length="238" mass="24106">MATRWEDLAPGVVRRRLSGWDETVGAVAGTDGVLLVDAGPSLPAGEEIGAELRDRFGVPVTHVVLTHPHFDHVLGAGAFPAAERFGRLPAGGPAEAAADAVRQGLDAGLAEAAAGALAALPPPREIALGERLTLDLGGGRTVVLAALGPAHSPNDLVVLVPGPVPVVFCGDLVEESGEPQAGTDAEPARWPAALDRLLALGGPEARYVPGHGAVVDAAFVRAQRAALAERFGDVPGAA</sequence>
<feature type="domain" description="Metallo-beta-lactamase" evidence="1">
    <location>
        <begin position="21"/>
        <end position="211"/>
    </location>
</feature>
<dbReference type="InterPro" id="IPR050855">
    <property type="entry name" value="NDM-1-like"/>
</dbReference>
<dbReference type="PANTHER" id="PTHR42951">
    <property type="entry name" value="METALLO-BETA-LACTAMASE DOMAIN-CONTAINING"/>
    <property type="match status" value="1"/>
</dbReference>
<gene>
    <name evidence="2" type="ORF">RNC47_34670</name>
</gene>
<dbReference type="EMBL" id="JAVREM010000111">
    <property type="protein sequence ID" value="MDT0323457.1"/>
    <property type="molecule type" value="Genomic_DNA"/>
</dbReference>
<name>A0ABU2M250_9ACTN</name>
<dbReference type="Gene3D" id="3.60.15.10">
    <property type="entry name" value="Ribonuclease Z/Hydroxyacylglutathione hydrolase-like"/>
    <property type="match status" value="1"/>
</dbReference>
<accession>A0ABU2M250</accession>
<dbReference type="InterPro" id="IPR036866">
    <property type="entry name" value="RibonucZ/Hydroxyglut_hydro"/>
</dbReference>
<evidence type="ECO:0000313" key="2">
    <source>
        <dbReference type="EMBL" id="MDT0323457.1"/>
    </source>
</evidence>
<organism evidence="2 3">
    <name type="scientific">Streptomyces millisiae</name>
    <dbReference type="NCBI Taxonomy" id="3075542"/>
    <lineage>
        <taxon>Bacteria</taxon>
        <taxon>Bacillati</taxon>
        <taxon>Actinomycetota</taxon>
        <taxon>Actinomycetes</taxon>
        <taxon>Kitasatosporales</taxon>
        <taxon>Streptomycetaceae</taxon>
        <taxon>Streptomyces</taxon>
    </lineage>
</organism>
<protein>
    <submittedName>
        <fullName evidence="2">MBL fold metallo-hydrolase</fullName>
    </submittedName>
</protein>
<evidence type="ECO:0000313" key="3">
    <source>
        <dbReference type="Proteomes" id="UP001183420"/>
    </source>
</evidence>
<keyword evidence="3" id="KW-1185">Reference proteome</keyword>
<reference evidence="3" key="1">
    <citation type="submission" date="2023-07" db="EMBL/GenBank/DDBJ databases">
        <title>30 novel species of actinomycetes from the DSMZ collection.</title>
        <authorList>
            <person name="Nouioui I."/>
        </authorList>
    </citation>
    <scope>NUCLEOTIDE SEQUENCE [LARGE SCALE GENOMIC DNA]</scope>
    <source>
        <strain evidence="3">DSM 44918</strain>
    </source>
</reference>
<dbReference type="SMART" id="SM00849">
    <property type="entry name" value="Lactamase_B"/>
    <property type="match status" value="1"/>
</dbReference>
<dbReference type="RefSeq" id="WP_311604681.1">
    <property type="nucleotide sequence ID" value="NZ_JAVREM010000111.1"/>
</dbReference>
<dbReference type="SUPFAM" id="SSF56281">
    <property type="entry name" value="Metallo-hydrolase/oxidoreductase"/>
    <property type="match status" value="1"/>
</dbReference>
<evidence type="ECO:0000259" key="1">
    <source>
        <dbReference type="SMART" id="SM00849"/>
    </source>
</evidence>
<dbReference type="InterPro" id="IPR001279">
    <property type="entry name" value="Metallo-B-lactamas"/>
</dbReference>
<proteinExistence type="predicted"/>
<comment type="caution">
    <text evidence="2">The sequence shown here is derived from an EMBL/GenBank/DDBJ whole genome shotgun (WGS) entry which is preliminary data.</text>
</comment>